<sequence length="88" mass="10269">YLLFHLSLFRSIPQFPVSDPVIPSKMEYPAQTLPCTLTVKLHPYFSPHFTEPSYIQHRHLQRLSLISKLIMSSYFPMSHSLISLLQLI</sequence>
<reference evidence="1" key="1">
    <citation type="submission" date="2014-12" db="EMBL/GenBank/DDBJ databases">
        <title>Insight into the proteome of Arion vulgaris.</title>
        <authorList>
            <person name="Aradska J."/>
            <person name="Bulat T."/>
            <person name="Smidak R."/>
            <person name="Sarate P."/>
            <person name="Gangsoo J."/>
            <person name="Sialana F."/>
            <person name="Bilban M."/>
            <person name="Lubec G."/>
        </authorList>
    </citation>
    <scope>NUCLEOTIDE SEQUENCE</scope>
    <source>
        <tissue evidence="1">Skin</tissue>
    </source>
</reference>
<dbReference type="EMBL" id="HACG01050982">
    <property type="protein sequence ID" value="CEK97853.1"/>
    <property type="molecule type" value="Transcribed_RNA"/>
</dbReference>
<protein>
    <submittedName>
        <fullName evidence="1">Uncharacterized protein</fullName>
    </submittedName>
</protein>
<name>A0A0B7BY04_9EUPU</name>
<accession>A0A0B7BY04</accession>
<gene>
    <name evidence="1" type="primary">ORF217100</name>
</gene>
<feature type="non-terminal residue" evidence="1">
    <location>
        <position position="88"/>
    </location>
</feature>
<proteinExistence type="predicted"/>
<evidence type="ECO:0000313" key="1">
    <source>
        <dbReference type="EMBL" id="CEK97853.1"/>
    </source>
</evidence>
<feature type="non-terminal residue" evidence="1">
    <location>
        <position position="1"/>
    </location>
</feature>
<organism evidence="1">
    <name type="scientific">Arion vulgaris</name>
    <dbReference type="NCBI Taxonomy" id="1028688"/>
    <lineage>
        <taxon>Eukaryota</taxon>
        <taxon>Metazoa</taxon>
        <taxon>Spiralia</taxon>
        <taxon>Lophotrochozoa</taxon>
        <taxon>Mollusca</taxon>
        <taxon>Gastropoda</taxon>
        <taxon>Heterobranchia</taxon>
        <taxon>Euthyneura</taxon>
        <taxon>Panpulmonata</taxon>
        <taxon>Eupulmonata</taxon>
        <taxon>Stylommatophora</taxon>
        <taxon>Helicina</taxon>
        <taxon>Arionoidea</taxon>
        <taxon>Arionidae</taxon>
        <taxon>Arion</taxon>
    </lineage>
</organism>
<dbReference type="AlphaFoldDB" id="A0A0B7BY04"/>